<dbReference type="RefSeq" id="WP_341542585.1">
    <property type="nucleotide sequence ID" value="NZ_JBAKAP010000013.1"/>
</dbReference>
<feature type="chain" id="PRO_5046198743" evidence="1">
    <location>
        <begin position="28"/>
        <end position="169"/>
    </location>
</feature>
<dbReference type="InterPro" id="IPR007410">
    <property type="entry name" value="LpqE-like"/>
</dbReference>
<dbReference type="Pfam" id="PF04314">
    <property type="entry name" value="PCuAC"/>
    <property type="match status" value="1"/>
</dbReference>
<reference evidence="2 3" key="1">
    <citation type="submission" date="2024-02" db="EMBL/GenBank/DDBJ databases">
        <title>Bacteria isolated from the canopy kelp, Nereocystis luetkeana.</title>
        <authorList>
            <person name="Pfister C.A."/>
            <person name="Younker I.T."/>
            <person name="Light S.H."/>
        </authorList>
    </citation>
    <scope>NUCLEOTIDE SEQUENCE [LARGE SCALE GENOMIC DNA]</scope>
    <source>
        <strain evidence="2 3">TI.5.07</strain>
    </source>
</reference>
<dbReference type="InterPro" id="IPR058248">
    <property type="entry name" value="Lxx211020-like"/>
</dbReference>
<name>A0ABU9GGP9_COBMA</name>
<comment type="caution">
    <text evidence="2">The sequence shown here is derived from an EMBL/GenBank/DDBJ whole genome shotgun (WGS) entry which is preliminary data.</text>
</comment>
<gene>
    <name evidence="2" type="ORF">V6243_12560</name>
</gene>
<evidence type="ECO:0000256" key="1">
    <source>
        <dbReference type="SAM" id="SignalP"/>
    </source>
</evidence>
<proteinExistence type="predicted"/>
<protein>
    <submittedName>
        <fullName evidence="2">Copper chaperone PCu(A)C</fullName>
    </submittedName>
</protein>
<dbReference type="Proteomes" id="UP001378242">
    <property type="component" value="Unassembled WGS sequence"/>
</dbReference>
<sequence length="169" mass="18326">MTRLSRASLMLAIAMSGILWMRTDASAATPPVATDPMLENPVLENPVLEDAFALPTPPGATTAALYITLSLPRGKVTLTGASSPVAQSIELHEMQMHEGRMHMRQLRHLTLSPESPLEMRPGGGPHLMLTGLTQPISSGDEIPATLHFQARPDQQIRVPVKDYSDIFTP</sequence>
<organism evidence="2 3">
    <name type="scientific">Cobetia marina</name>
    <name type="common">Deleya marina</name>
    <dbReference type="NCBI Taxonomy" id="28258"/>
    <lineage>
        <taxon>Bacteria</taxon>
        <taxon>Pseudomonadati</taxon>
        <taxon>Pseudomonadota</taxon>
        <taxon>Gammaproteobacteria</taxon>
        <taxon>Oceanospirillales</taxon>
        <taxon>Halomonadaceae</taxon>
        <taxon>Cobetia</taxon>
    </lineage>
</organism>
<dbReference type="EMBL" id="JBAKAP010000013">
    <property type="protein sequence ID" value="MEL0617659.1"/>
    <property type="molecule type" value="Genomic_DNA"/>
</dbReference>
<keyword evidence="1" id="KW-0732">Signal</keyword>
<dbReference type="SUPFAM" id="SSF110087">
    <property type="entry name" value="DR1885-like metal-binding protein"/>
    <property type="match status" value="1"/>
</dbReference>
<dbReference type="Gene3D" id="2.60.40.1890">
    <property type="entry name" value="PCu(A)C copper chaperone"/>
    <property type="match status" value="1"/>
</dbReference>
<evidence type="ECO:0000313" key="3">
    <source>
        <dbReference type="Proteomes" id="UP001378242"/>
    </source>
</evidence>
<dbReference type="PANTHER" id="PTHR36302:SF1">
    <property type="entry name" value="COPPER CHAPERONE PCU(A)C"/>
    <property type="match status" value="1"/>
</dbReference>
<evidence type="ECO:0000313" key="2">
    <source>
        <dbReference type="EMBL" id="MEL0617659.1"/>
    </source>
</evidence>
<dbReference type="InterPro" id="IPR036182">
    <property type="entry name" value="PCuAC_sf"/>
</dbReference>
<accession>A0ABU9GGP9</accession>
<feature type="signal peptide" evidence="1">
    <location>
        <begin position="1"/>
        <end position="27"/>
    </location>
</feature>
<dbReference type="PANTHER" id="PTHR36302">
    <property type="entry name" value="BLR7088 PROTEIN"/>
    <property type="match status" value="1"/>
</dbReference>
<keyword evidence="3" id="KW-1185">Reference proteome</keyword>